<evidence type="ECO:0000313" key="2">
    <source>
        <dbReference type="RefSeq" id="XP_016499754.1"/>
    </source>
</evidence>
<proteinExistence type="predicted"/>
<dbReference type="RefSeq" id="XP_016499754.1">
    <property type="nucleotide sequence ID" value="XM_016644268.1"/>
</dbReference>
<dbReference type="Pfam" id="PF07727">
    <property type="entry name" value="RVT_2"/>
    <property type="match status" value="1"/>
</dbReference>
<dbReference type="InterPro" id="IPR013103">
    <property type="entry name" value="RVT_2"/>
</dbReference>
<dbReference type="AlphaFoldDB" id="A0A1S4CFK7"/>
<dbReference type="STRING" id="4097.A0A1S4CFK7"/>
<dbReference type="KEGG" id="nta:107818283"/>
<dbReference type="SUPFAM" id="SSF56672">
    <property type="entry name" value="DNA/RNA polymerases"/>
    <property type="match status" value="1"/>
</dbReference>
<feature type="domain" description="Reverse transcriptase Ty1/copia-type" evidence="1">
    <location>
        <begin position="3"/>
        <end position="181"/>
    </location>
</feature>
<dbReference type="PANTHER" id="PTHR11439:SF498">
    <property type="entry name" value="DNAK FAMILY PROTEIN"/>
    <property type="match status" value="1"/>
</dbReference>
<dbReference type="PANTHER" id="PTHR11439">
    <property type="entry name" value="GAG-POL-RELATED RETROTRANSPOSON"/>
    <property type="match status" value="1"/>
</dbReference>
<name>A0A1S4CFK7_TOBAC</name>
<protein>
    <submittedName>
        <fullName evidence="2">Uncharacterized mitochondrial protein AtMg00810-like</fullName>
    </submittedName>
</protein>
<organism evidence="2">
    <name type="scientific">Nicotiana tabacum</name>
    <name type="common">Common tobacco</name>
    <dbReference type="NCBI Taxonomy" id="4097"/>
    <lineage>
        <taxon>Eukaryota</taxon>
        <taxon>Viridiplantae</taxon>
        <taxon>Streptophyta</taxon>
        <taxon>Embryophyta</taxon>
        <taxon>Tracheophyta</taxon>
        <taxon>Spermatophyta</taxon>
        <taxon>Magnoliopsida</taxon>
        <taxon>eudicotyledons</taxon>
        <taxon>Gunneridae</taxon>
        <taxon>Pentapetalae</taxon>
        <taxon>asterids</taxon>
        <taxon>lamiids</taxon>
        <taxon>Solanales</taxon>
        <taxon>Solanaceae</taxon>
        <taxon>Nicotianoideae</taxon>
        <taxon>Nicotianeae</taxon>
        <taxon>Nicotiana</taxon>
    </lineage>
</organism>
<dbReference type="OrthoDB" id="414945at2759"/>
<accession>A0A1S4CFK7</accession>
<sequence>MPTIRCLLYFAVKRNWQLYQLDVNNAFLHGDLAEEVYIQFSPGMTTPSSFMVCRLRKSLYGLKQASRQWYARLSCALSTEGFVSYLNDYSLLFKAFGDLITILAVYVDDILITVNKLREINEIKHFLHCEFKIKDLGEASYFFDLELLCENGGLVVTQRKFTVDLLTEFECLDVRPASMPLDPTLKLTSACGSPLPDPIIYCRLVGKLNFLTNTRPDLSFAVQYLSQYMQTPCSWHYHASLHTLRYLCKDPGLGLFMISDHSFQLLTFCDSDWASCSDTRRSVSGFFLSLGGSPILWKSKKQPVVALSSAEAQYHSVRRLVAELLWVVRLLQDLSVPPPLPVPIECDNQEAIHIAEYLLFHERTKHIELDCHFIREKLLDGLISLSFVPSSSQLADLFTKTLSGPLHRSLLGKLGV</sequence>
<gene>
    <name evidence="2" type="primary">LOC107818283</name>
</gene>
<dbReference type="InterPro" id="IPR043502">
    <property type="entry name" value="DNA/RNA_pol_sf"/>
</dbReference>
<reference evidence="2" key="1">
    <citation type="submission" date="2025-08" db="UniProtKB">
        <authorList>
            <consortium name="RefSeq"/>
        </authorList>
    </citation>
    <scope>IDENTIFICATION</scope>
</reference>
<dbReference type="PaxDb" id="4097-A0A1S4CFK7"/>
<dbReference type="CDD" id="cd09272">
    <property type="entry name" value="RNase_HI_RT_Ty1"/>
    <property type="match status" value="1"/>
</dbReference>
<evidence type="ECO:0000259" key="1">
    <source>
        <dbReference type="Pfam" id="PF07727"/>
    </source>
</evidence>